<proteinExistence type="inferred from homology"/>
<keyword evidence="3" id="KW-0602">Photosynthesis</keyword>
<dbReference type="CDD" id="cd10150">
    <property type="entry name" value="CobN_like"/>
    <property type="match status" value="1"/>
</dbReference>
<dbReference type="Pfam" id="PF02514">
    <property type="entry name" value="CobN-Mg_chel"/>
    <property type="match status" value="1"/>
</dbReference>
<keyword evidence="4" id="KW-0436">Ligase</keyword>
<comment type="pathway">
    <text evidence="8">Porphyrin-containing compound metabolism.</text>
</comment>
<evidence type="ECO:0000256" key="9">
    <source>
        <dbReference type="ARBA" id="ARBA00048693"/>
    </source>
</evidence>
<dbReference type="InterPro" id="IPR022571">
    <property type="entry name" value="Mg_chelatase_H_N"/>
</dbReference>
<gene>
    <name evidence="12" type="ORF">MBMO_EBAC000-65D09.24</name>
</gene>
<feature type="domain" description="CobN/magnesium chelatase" evidence="10">
    <location>
        <begin position="190"/>
        <end position="1229"/>
    </location>
</feature>
<comment type="catalytic activity">
    <reaction evidence="9">
        <text>protoporphyrin IX + Mg(2+) + ATP + H2O = Mg-protoporphyrin IX + ADP + phosphate + 3 H(+)</text>
        <dbReference type="Rhea" id="RHEA:13961"/>
        <dbReference type="ChEBI" id="CHEBI:15377"/>
        <dbReference type="ChEBI" id="CHEBI:15378"/>
        <dbReference type="ChEBI" id="CHEBI:18420"/>
        <dbReference type="ChEBI" id="CHEBI:30616"/>
        <dbReference type="ChEBI" id="CHEBI:43474"/>
        <dbReference type="ChEBI" id="CHEBI:57306"/>
        <dbReference type="ChEBI" id="CHEBI:60492"/>
        <dbReference type="ChEBI" id="CHEBI:456216"/>
        <dbReference type="EC" id="6.6.1.1"/>
    </reaction>
</comment>
<protein>
    <recommendedName>
        <fullName evidence="2">magnesium chelatase</fullName>
        <ecNumber evidence="2">6.6.1.1</ecNumber>
    </recommendedName>
</protein>
<evidence type="ECO:0000259" key="11">
    <source>
        <dbReference type="Pfam" id="PF11965"/>
    </source>
</evidence>
<sequence>MTLRPCMKRKPTTAAEAVMDVSIRVVLLTLDNHVSAALESAFIKLRKHIPGLELAIHAAADWEARPERLEACRADIGQGDIIIATMMFMEPHIAGVIDALTARRDHCDAMICCMSAGEVMKLTRMGRFSMDGEQGGAMSLLKRLRGKSTTGGKPKNVGAQQLSVLRRLPRILRFIPGTAQDLRIYFLILQYWLAGSEENLSRMIQLVVRRYAAGPREVLRKLPEPDAPIDYPEVGVYHPKIKTGISAEVGALPKKVQASKGCKGTVGLLLMRSYALAGNSSHYDAVIKALEVRGLRVIPAFAAGLDARPAVHRFFMEDDAPIVDAVVSLTGFSLVGGPAYNDTDAAQELLKSLDVPYLAVQALEFQSIETWADSALGLMPIEATMMVSIPELDGATGPLVFGGRSDQATDRPNAMQPHGERINMLADRVSCLVNLRRKGQQERKVAVVLFNFPPNSGGTGTAAHLSVFESLYNTLKALKADGYHVVLPESVDALRDTILMGNAAQRGTDANVCATISVDDHVRNEPWLDEIESQWGAAPGKQLTDGRSLFVLGAEFGNVLVTVQPPMGYEGDPMRLLFEGGHAPTHAFAAFYRYLRETWQADAVLHFGTHGALEFMPGKQVGLSANCWPDRLIGSLPNFYLYASNNPSEGLIAKRRSAATLISYLTPPVANADLYQELKTLGDSIDRWRRRDQDQDAESLGELVRLIREQAEACDLSLVNWGDDVEAAIEDLRNQLNEIEESLIPYGLHVVGEIMPREDRLCLLQSISTAQGKFQPSEKLLERVLDDAQISELINFPELSAQPEPERQSYLELLISAKTALEKDSEIPALLRALDGRFIPPVGGGDLLRSPDMLPTGRNLHGFDPFRLPSQYAVKEGDRQARQLLARHSQDSGGLPTSIALVLWGTDNLKSEGIAIAQALSLMGAQPRLDSYGRVCGAELIDLETLGRPRIDVVMTLSGIFRDLLPLQTRLLAEAAYLAAMADEPVSQNAIRAHALAYQAEHDCDLETAALRVFSNAEGTYGSNVNMLIDSGAWENEDELAETFTARKGHAYGRHGAVSQNTELLTEMLSQVDLAYQNLDSVEIGVTTVDHYFDTLGGISRAIRRTGSESVPVYIADHTTGNEKIRTLAEQVALETRTRVLNPKWYESMLDHGYEGVRAIETHVTNTMGWSATTGQVAPWVYQQLSETFILDADMRQRLALLNPKAASRVANRLLEAHERQYWDPDEASLSALREAGEDLEDWMEGISPEAVA</sequence>
<evidence type="ECO:0000313" key="12">
    <source>
        <dbReference type="EMBL" id="AAL76369.1"/>
    </source>
</evidence>
<evidence type="ECO:0000256" key="2">
    <source>
        <dbReference type="ARBA" id="ARBA00012825"/>
    </source>
</evidence>
<dbReference type="PANTHER" id="PTHR44119:SF1">
    <property type="entry name" value="MAGNESIUM-CHELATASE SUBUNIT CHLH, CHLOROPLASTIC"/>
    <property type="match status" value="1"/>
</dbReference>
<feature type="domain" description="Magnesium chelatase subunit H N-terminal" evidence="11">
    <location>
        <begin position="24"/>
        <end position="186"/>
    </location>
</feature>
<dbReference type="NCBIfam" id="NF009942">
    <property type="entry name" value="PRK13405.1"/>
    <property type="match status" value="1"/>
</dbReference>
<name>Q8RTV7_9PROT</name>
<evidence type="ECO:0000256" key="8">
    <source>
        <dbReference type="ARBA" id="ARBA00023444"/>
    </source>
</evidence>
<evidence type="ECO:0000256" key="1">
    <source>
        <dbReference type="ARBA" id="ARBA00010851"/>
    </source>
</evidence>
<organism evidence="12">
    <name type="scientific">uncultured marine proteobacterium</name>
    <dbReference type="NCBI Taxonomy" id="482892"/>
    <lineage>
        <taxon>Bacteria</taxon>
        <taxon>Pseudomonadati</taxon>
        <taxon>Pseudomonadota</taxon>
        <taxon>environmental samples</taxon>
    </lineage>
</organism>
<comment type="similarity">
    <text evidence="1">Belongs to the Mg-chelatase subunit H family.</text>
</comment>
<keyword evidence="7" id="KW-0149">Chlorophyll biosynthesis</keyword>
<dbReference type="EC" id="6.6.1.1" evidence="2"/>
<dbReference type="Pfam" id="PF11965">
    <property type="entry name" value="DUF3479"/>
    <property type="match status" value="1"/>
</dbReference>
<evidence type="ECO:0000256" key="3">
    <source>
        <dbReference type="ARBA" id="ARBA00022531"/>
    </source>
</evidence>
<dbReference type="GO" id="GO:0016851">
    <property type="term" value="F:magnesium chelatase activity"/>
    <property type="evidence" value="ECO:0007669"/>
    <property type="project" value="UniProtKB-EC"/>
</dbReference>
<reference evidence="12" key="1">
    <citation type="journal article" date="2002" name="Nature">
        <title>Unsuspected diversity among marine aerobic anoxygenic phototrophs.</title>
        <authorList>
            <person name="Beja O."/>
            <person name="Suzuki M.T."/>
            <person name="Heidelberg J.F."/>
            <person name="Nelson W.C."/>
            <person name="Preston C.M."/>
            <person name="Hamada T."/>
            <person name="Eisen J.A."/>
            <person name="Fraser C.M."/>
            <person name="DeLong E.F."/>
        </authorList>
    </citation>
    <scope>NUCLEOTIDE SEQUENCE</scope>
</reference>
<dbReference type="InterPro" id="IPR011771">
    <property type="entry name" value="BchH"/>
</dbReference>
<evidence type="ECO:0000256" key="5">
    <source>
        <dbReference type="ARBA" id="ARBA00022741"/>
    </source>
</evidence>
<dbReference type="PANTHER" id="PTHR44119">
    <property type="entry name" value="MAGNESIUM-CHELATASE SUBUNIT CHLH, CHLOROPLASTIC"/>
    <property type="match status" value="1"/>
</dbReference>
<keyword evidence="5" id="KW-0547">Nucleotide-binding</keyword>
<evidence type="ECO:0000256" key="6">
    <source>
        <dbReference type="ARBA" id="ARBA00022840"/>
    </source>
</evidence>
<dbReference type="InterPro" id="IPR003672">
    <property type="entry name" value="CobN/Mg_chltase"/>
</dbReference>
<dbReference type="NCBIfam" id="TIGR02025">
    <property type="entry name" value="BchH"/>
    <property type="match status" value="1"/>
</dbReference>
<dbReference type="GO" id="GO:0005524">
    <property type="term" value="F:ATP binding"/>
    <property type="evidence" value="ECO:0007669"/>
    <property type="project" value="UniProtKB-KW"/>
</dbReference>
<evidence type="ECO:0000256" key="7">
    <source>
        <dbReference type="ARBA" id="ARBA00023171"/>
    </source>
</evidence>
<dbReference type="GO" id="GO:0015995">
    <property type="term" value="P:chlorophyll biosynthetic process"/>
    <property type="evidence" value="ECO:0007669"/>
    <property type="project" value="UniProtKB-KW"/>
</dbReference>
<dbReference type="EMBL" id="AE008919">
    <property type="protein sequence ID" value="AAL76369.1"/>
    <property type="molecule type" value="Genomic_DNA"/>
</dbReference>
<dbReference type="AlphaFoldDB" id="Q8RTV7"/>
<dbReference type="GO" id="GO:0015979">
    <property type="term" value="P:photosynthesis"/>
    <property type="evidence" value="ECO:0007669"/>
    <property type="project" value="UniProtKB-KW"/>
</dbReference>
<accession>Q8RTV7</accession>
<keyword evidence="6" id="KW-0067">ATP-binding</keyword>
<evidence type="ECO:0000259" key="10">
    <source>
        <dbReference type="Pfam" id="PF02514"/>
    </source>
</evidence>
<evidence type="ECO:0000256" key="4">
    <source>
        <dbReference type="ARBA" id="ARBA00022598"/>
    </source>
</evidence>